<reference evidence="1" key="1">
    <citation type="submission" date="2022-10" db="EMBL/GenBank/DDBJ databases">
        <authorList>
            <person name="Chen Y."/>
            <person name="Dougan E. K."/>
            <person name="Chan C."/>
            <person name="Rhodes N."/>
            <person name="Thang M."/>
        </authorList>
    </citation>
    <scope>NUCLEOTIDE SEQUENCE</scope>
</reference>
<gene>
    <name evidence="1" type="ORF">C1SCF055_LOCUS19872</name>
</gene>
<dbReference type="Proteomes" id="UP001152797">
    <property type="component" value="Unassembled WGS sequence"/>
</dbReference>
<accession>A0A9P1CIU3</accession>
<proteinExistence type="predicted"/>
<sequence length="403" mass="44178">MAFVGQSSVVHAMQPVGPRAFVVSDKVLLIRWSSRQILLKIINSGGFALECLRIVVASATLDAFYKNAVKEDFLPTFESVEAKRQELLRAALPKDAAMLQRSIFQQFWLSHISWGDLWQPSPKQRVINAVRTGSRELGFRQHRHETFDDLAMLHRAAMGTATVATMLGNGGQDYNAASRRFTETPPEWARPGGAGAVQRKAPAPAKVGNGAVEGFAGRGPAGPAANISLLQERQLTRELGRLQNQLARLTSARALWQALRSTSEAWDGTNLAAAWHRTAKVSRDDAKCFSRCLGLLVAQQRQRMGKAGDFDAKSLACVLWAWGKLKVKEKDLLEDLCQRIPGMPGRILHFTCRDLANMVYGLALLQHRDAVPALCAAGMGKGDILAQRLDEANSQSVANVIYA</sequence>
<dbReference type="AlphaFoldDB" id="A0A9P1CIU3"/>
<dbReference type="EMBL" id="CAMXCT020001791">
    <property type="protein sequence ID" value="CAL1146467.1"/>
    <property type="molecule type" value="Genomic_DNA"/>
</dbReference>
<dbReference type="EMBL" id="CAMXCT030001791">
    <property type="protein sequence ID" value="CAL4780404.1"/>
    <property type="molecule type" value="Genomic_DNA"/>
</dbReference>
<comment type="caution">
    <text evidence="1">The sequence shown here is derived from an EMBL/GenBank/DDBJ whole genome shotgun (WGS) entry which is preliminary data.</text>
</comment>
<name>A0A9P1CIU3_9DINO</name>
<evidence type="ECO:0000313" key="3">
    <source>
        <dbReference type="Proteomes" id="UP001152797"/>
    </source>
</evidence>
<protein>
    <submittedName>
        <fullName evidence="2">Cyclic nucleotide-binding domain-containing protein</fullName>
    </submittedName>
</protein>
<evidence type="ECO:0000313" key="2">
    <source>
        <dbReference type="EMBL" id="CAL4780404.1"/>
    </source>
</evidence>
<reference evidence="2 3" key="2">
    <citation type="submission" date="2024-05" db="EMBL/GenBank/DDBJ databases">
        <authorList>
            <person name="Chen Y."/>
            <person name="Shah S."/>
            <person name="Dougan E. K."/>
            <person name="Thang M."/>
            <person name="Chan C."/>
        </authorList>
    </citation>
    <scope>NUCLEOTIDE SEQUENCE [LARGE SCALE GENOMIC DNA]</scope>
</reference>
<organism evidence="1">
    <name type="scientific">Cladocopium goreaui</name>
    <dbReference type="NCBI Taxonomy" id="2562237"/>
    <lineage>
        <taxon>Eukaryota</taxon>
        <taxon>Sar</taxon>
        <taxon>Alveolata</taxon>
        <taxon>Dinophyceae</taxon>
        <taxon>Suessiales</taxon>
        <taxon>Symbiodiniaceae</taxon>
        <taxon>Cladocopium</taxon>
    </lineage>
</organism>
<evidence type="ECO:0000313" key="1">
    <source>
        <dbReference type="EMBL" id="CAI3993092.1"/>
    </source>
</evidence>
<feature type="non-terminal residue" evidence="1">
    <location>
        <position position="1"/>
    </location>
</feature>
<keyword evidence="3" id="KW-1185">Reference proteome</keyword>
<dbReference type="EMBL" id="CAMXCT010001791">
    <property type="protein sequence ID" value="CAI3993092.1"/>
    <property type="molecule type" value="Genomic_DNA"/>
</dbReference>